<dbReference type="SUPFAM" id="SSF52266">
    <property type="entry name" value="SGNH hydrolase"/>
    <property type="match status" value="1"/>
</dbReference>
<dbReference type="OrthoDB" id="1091634at2"/>
<reference evidence="1 2" key="1">
    <citation type="submission" date="2019-07" db="EMBL/GenBank/DDBJ databases">
        <authorList>
            <person name="Huq M.A."/>
        </authorList>
    </citation>
    <scope>NUCLEOTIDE SEQUENCE [LARGE SCALE GENOMIC DNA]</scope>
    <source>
        <strain evidence="1 2">MAH-19</strain>
    </source>
</reference>
<evidence type="ECO:0000313" key="1">
    <source>
        <dbReference type="EMBL" id="TSJ42934.1"/>
    </source>
</evidence>
<dbReference type="Gene3D" id="3.40.50.1110">
    <property type="entry name" value="SGNH hydrolase"/>
    <property type="match status" value="1"/>
</dbReference>
<protein>
    <submittedName>
        <fullName evidence="1">SGNH/GDSL hydrolase family protein</fullName>
    </submittedName>
</protein>
<dbReference type="AlphaFoldDB" id="A0A556MSJ5"/>
<comment type="caution">
    <text evidence="1">The sequence shown here is derived from an EMBL/GenBank/DDBJ whole genome shotgun (WGS) entry which is preliminary data.</text>
</comment>
<dbReference type="Proteomes" id="UP000318733">
    <property type="component" value="Unassembled WGS sequence"/>
</dbReference>
<name>A0A556MSJ5_9SPHI</name>
<organism evidence="1 2">
    <name type="scientific">Mucilaginibacter corticis</name>
    <dbReference type="NCBI Taxonomy" id="2597670"/>
    <lineage>
        <taxon>Bacteria</taxon>
        <taxon>Pseudomonadati</taxon>
        <taxon>Bacteroidota</taxon>
        <taxon>Sphingobacteriia</taxon>
        <taxon>Sphingobacteriales</taxon>
        <taxon>Sphingobacteriaceae</taxon>
        <taxon>Mucilaginibacter</taxon>
    </lineage>
</organism>
<dbReference type="PROSITE" id="PS51257">
    <property type="entry name" value="PROKAR_LIPOPROTEIN"/>
    <property type="match status" value="1"/>
</dbReference>
<dbReference type="EMBL" id="VLPK01000001">
    <property type="protein sequence ID" value="TSJ42934.1"/>
    <property type="molecule type" value="Genomic_DNA"/>
</dbReference>
<accession>A0A556MSJ5</accession>
<keyword evidence="1" id="KW-0378">Hydrolase</keyword>
<dbReference type="RefSeq" id="WP_144246500.1">
    <property type="nucleotide sequence ID" value="NZ_VLPK01000001.1"/>
</dbReference>
<gene>
    <name evidence="1" type="ORF">FO440_01725</name>
</gene>
<evidence type="ECO:0000313" key="2">
    <source>
        <dbReference type="Proteomes" id="UP000318733"/>
    </source>
</evidence>
<dbReference type="GO" id="GO:0016788">
    <property type="term" value="F:hydrolase activity, acting on ester bonds"/>
    <property type="evidence" value="ECO:0007669"/>
    <property type="project" value="UniProtKB-ARBA"/>
</dbReference>
<dbReference type="InterPro" id="IPR036514">
    <property type="entry name" value="SGNH_hydro_sf"/>
</dbReference>
<sequence>MKTCRYIITLIIIGVIISSCKKSQSVVSPKKTDTVAVQPDLLAPQVIFKNVVILGNSITLTPVSPQFGWYNTWGMAASVADSDYVHHLIVHFRKYYPKCKVTVKAFNDFEAYYPTYNFDANLKSVKDSLPDLVIVRIGENIDRSRFDKAVFQSKYQAFVNYLTAGNSKLSILSAGPLWSVPEIDDVFKAYTPYVSLSAVSTDSSNFAFGLYTDPAVQQHPGDKGMHLISDIIWDAVRKLKAK</sequence>
<keyword evidence="2" id="KW-1185">Reference proteome</keyword>
<proteinExistence type="predicted"/>